<organism evidence="4 5">
    <name type="scientific">Jimgerdemannia flammicorona</name>
    <dbReference type="NCBI Taxonomy" id="994334"/>
    <lineage>
        <taxon>Eukaryota</taxon>
        <taxon>Fungi</taxon>
        <taxon>Fungi incertae sedis</taxon>
        <taxon>Mucoromycota</taxon>
        <taxon>Mucoromycotina</taxon>
        <taxon>Endogonomycetes</taxon>
        <taxon>Endogonales</taxon>
        <taxon>Endogonaceae</taxon>
        <taxon>Jimgerdemannia</taxon>
    </lineage>
</organism>
<dbReference type="EMBL" id="RBNI01030526">
    <property type="protein sequence ID" value="RUO95401.1"/>
    <property type="molecule type" value="Genomic_DNA"/>
</dbReference>
<keyword evidence="3" id="KW-0812">Transmembrane</keyword>
<dbReference type="PANTHER" id="PTHR42810">
    <property type="entry name" value="PURINE PERMEASE C1399.01C-RELATED"/>
    <property type="match status" value="1"/>
</dbReference>
<keyword evidence="3" id="KW-0472">Membrane</keyword>
<gene>
    <name evidence="4" type="ORF">BC936DRAFT_144140</name>
</gene>
<keyword evidence="3" id="KW-1133">Transmembrane helix</keyword>
<feature type="transmembrane region" description="Helical" evidence="3">
    <location>
        <begin position="26"/>
        <end position="44"/>
    </location>
</feature>
<dbReference type="Proteomes" id="UP000268093">
    <property type="component" value="Unassembled WGS sequence"/>
</dbReference>
<evidence type="ECO:0000313" key="4">
    <source>
        <dbReference type="EMBL" id="RUO95401.1"/>
    </source>
</evidence>
<evidence type="ECO:0000256" key="3">
    <source>
        <dbReference type="SAM" id="Phobius"/>
    </source>
</evidence>
<protein>
    <submittedName>
        <fullName evidence="4">Uncharacterized protein</fullName>
    </submittedName>
</protein>
<dbReference type="GO" id="GO:0042907">
    <property type="term" value="F:xanthine transmembrane transporter activity"/>
    <property type="evidence" value="ECO:0007669"/>
    <property type="project" value="TreeGrafter"/>
</dbReference>
<feature type="transmembrane region" description="Helical" evidence="3">
    <location>
        <begin position="56"/>
        <end position="76"/>
    </location>
</feature>
<accession>A0A432ZY18</accession>
<name>A0A432ZY18_9FUNG</name>
<evidence type="ECO:0000256" key="2">
    <source>
        <dbReference type="ARBA" id="ARBA00022448"/>
    </source>
</evidence>
<evidence type="ECO:0000256" key="1">
    <source>
        <dbReference type="ARBA" id="ARBA00008821"/>
    </source>
</evidence>
<keyword evidence="2" id="KW-0813">Transport</keyword>
<keyword evidence="5" id="KW-1185">Reference proteome</keyword>
<dbReference type="PANTHER" id="PTHR42810:SF2">
    <property type="entry name" value="PURINE PERMEASE C1399.01C-RELATED"/>
    <property type="match status" value="1"/>
</dbReference>
<dbReference type="GO" id="GO:0005886">
    <property type="term" value="C:plasma membrane"/>
    <property type="evidence" value="ECO:0007669"/>
    <property type="project" value="TreeGrafter"/>
</dbReference>
<comment type="caution">
    <text evidence="4">The sequence shown here is derived from an EMBL/GenBank/DDBJ whole genome shotgun (WGS) entry which is preliminary data.</text>
</comment>
<dbReference type="AlphaFoldDB" id="A0A432ZY18"/>
<reference evidence="4 5" key="1">
    <citation type="journal article" date="2018" name="New Phytol.">
        <title>Phylogenomics of Endogonaceae and evolution of mycorrhizas within Mucoromycota.</title>
        <authorList>
            <person name="Chang Y."/>
            <person name="Desiro A."/>
            <person name="Na H."/>
            <person name="Sandor L."/>
            <person name="Lipzen A."/>
            <person name="Clum A."/>
            <person name="Barry K."/>
            <person name="Grigoriev I.V."/>
            <person name="Martin F.M."/>
            <person name="Stajich J.E."/>
            <person name="Smith M.E."/>
            <person name="Bonito G."/>
            <person name="Spatafora J.W."/>
        </authorList>
    </citation>
    <scope>NUCLEOTIDE SEQUENCE [LARGE SCALE GENOMIC DNA]</scope>
    <source>
        <strain evidence="4 5">GMNB39</strain>
    </source>
</reference>
<dbReference type="OrthoDB" id="2418428at2759"/>
<proteinExistence type="inferred from homology"/>
<sequence length="152" mass="16653">MLSGIVTPPLILGGAGTGHLNLSEDYRNYMISAALIICGFGSALQITRFKLWNTGYYLGTGLISVVGTSFTIIPLAESVVKSMYKNRAPNIVMEHKFVRRDGYSVIGSIHIVINSDSILARSSVLRTLNTASWIWRFNPIINVISNVVLVSH</sequence>
<comment type="similarity">
    <text evidence="1">Belongs to the nucleobase:cation symporter-2 (NCS2) (TC 2.A.40) family.</text>
</comment>
<evidence type="ECO:0000313" key="5">
    <source>
        <dbReference type="Proteomes" id="UP000268093"/>
    </source>
</evidence>